<dbReference type="KEGG" id="mhk:DFR87_10775"/>
<organism evidence="1 2">
    <name type="scientific">Metallosphaera hakonensis JCM 8857 = DSM 7519</name>
    <dbReference type="NCBI Taxonomy" id="1293036"/>
    <lineage>
        <taxon>Archaea</taxon>
        <taxon>Thermoproteota</taxon>
        <taxon>Thermoprotei</taxon>
        <taxon>Sulfolobales</taxon>
        <taxon>Sulfolobaceae</taxon>
        <taxon>Metallosphaera</taxon>
    </lineage>
</organism>
<dbReference type="EMBL" id="CP029287">
    <property type="protein sequence ID" value="AWS00084.1"/>
    <property type="molecule type" value="Genomic_DNA"/>
</dbReference>
<sequence length="180" mass="20263">MGKNGNVTITRDDNGFSFDGIKEAFSIGRLHVSPFIDGIIHFYIEGKNLLISLNESEFLDVLFSISKEDTTLTNKGLEISQIGIVYKLESNSLEIINVADWSFQSMFTLVNGERVKLTIGPNCEYNDCVYLAVFPLGDRIFSLKIRFSEGSLEAHAYSVLASALENELIFHMLKHTLRLF</sequence>
<evidence type="ECO:0000313" key="1">
    <source>
        <dbReference type="EMBL" id="AWS00084.1"/>
    </source>
</evidence>
<evidence type="ECO:0000313" key="2">
    <source>
        <dbReference type="Proteomes" id="UP000247586"/>
    </source>
</evidence>
<keyword evidence="2" id="KW-1185">Reference proteome</keyword>
<protein>
    <submittedName>
        <fullName evidence="1">Uncharacterized protein</fullName>
    </submittedName>
</protein>
<proteinExistence type="predicted"/>
<dbReference type="RefSeq" id="WP_054837469.1">
    <property type="nucleotide sequence ID" value="NZ_BBBA01000065.1"/>
</dbReference>
<dbReference type="GeneID" id="36835831"/>
<dbReference type="Proteomes" id="UP000247586">
    <property type="component" value="Chromosome"/>
</dbReference>
<gene>
    <name evidence="1" type="ORF">DFR87_10775</name>
</gene>
<dbReference type="AlphaFoldDB" id="A0A2U9IVS7"/>
<name>A0A2U9IVS7_9CREN</name>
<reference evidence="1" key="1">
    <citation type="submission" date="2018-05" db="EMBL/GenBank/DDBJ databases">
        <title>Complete Genome Sequences of Extremely Thermoacidophilic, Metal-Mobilizing Type-Strain Members of the Archaeal Family Sulfolobaceae: Acidianus brierleyi DSM-1651T, Acidianus sulfidivorans DSM-18786T, Metallosphaera hakonensis DSM-7519T, and Metallosphaera prunae DSM-10039T.</title>
        <authorList>
            <person name="Counts J.A."/>
            <person name="Kelly R.M."/>
        </authorList>
    </citation>
    <scope>NUCLEOTIDE SEQUENCE [LARGE SCALE GENOMIC DNA]</scope>
    <source>
        <strain evidence="1">HO1-1</strain>
    </source>
</reference>
<dbReference type="OrthoDB" id="34583at2157"/>
<accession>A0A2U9IVS7</accession>